<organism evidence="2 3">
    <name type="scientific">Gnathostoma spinigerum</name>
    <dbReference type="NCBI Taxonomy" id="75299"/>
    <lineage>
        <taxon>Eukaryota</taxon>
        <taxon>Metazoa</taxon>
        <taxon>Ecdysozoa</taxon>
        <taxon>Nematoda</taxon>
        <taxon>Chromadorea</taxon>
        <taxon>Rhabditida</taxon>
        <taxon>Spirurina</taxon>
        <taxon>Gnathostomatomorpha</taxon>
        <taxon>Gnathostomatoidea</taxon>
        <taxon>Gnathostomatidae</taxon>
        <taxon>Gnathostoma</taxon>
    </lineage>
</organism>
<keyword evidence="3" id="KW-1185">Reference proteome</keyword>
<name>A0ABD6EKU4_9BILA</name>
<comment type="caution">
    <text evidence="2">The sequence shown here is derived from an EMBL/GenBank/DDBJ whole genome shotgun (WGS) entry which is preliminary data.</text>
</comment>
<evidence type="ECO:0000313" key="2">
    <source>
        <dbReference type="EMBL" id="MFH4978041.1"/>
    </source>
</evidence>
<evidence type="ECO:0008006" key="4">
    <source>
        <dbReference type="Google" id="ProtNLM"/>
    </source>
</evidence>
<reference evidence="2 3" key="1">
    <citation type="submission" date="2024-08" db="EMBL/GenBank/DDBJ databases">
        <title>Gnathostoma spinigerum genome.</title>
        <authorList>
            <person name="Gonzalez-Bertolin B."/>
            <person name="Monzon S."/>
            <person name="Zaballos A."/>
            <person name="Jimenez P."/>
            <person name="Dekumyoy P."/>
            <person name="Varona S."/>
            <person name="Cuesta I."/>
            <person name="Sumanam S."/>
            <person name="Adisakwattana P."/>
            <person name="Gasser R.B."/>
            <person name="Hernandez-Gonzalez A."/>
            <person name="Young N.D."/>
            <person name="Perteguer M.J."/>
        </authorList>
    </citation>
    <scope>NUCLEOTIDE SEQUENCE [LARGE SCALE GENOMIC DNA]</scope>
    <source>
        <strain evidence="2">AL3</strain>
        <tissue evidence="2">Liver</tissue>
    </source>
</reference>
<gene>
    <name evidence="2" type="ORF">AB6A40_004750</name>
</gene>
<proteinExistence type="predicted"/>
<protein>
    <recommendedName>
        <fullName evidence="4">Mediator complex subunit 30</fullName>
    </recommendedName>
</protein>
<dbReference type="Proteomes" id="UP001608902">
    <property type="component" value="Unassembled WGS sequence"/>
</dbReference>
<evidence type="ECO:0000313" key="3">
    <source>
        <dbReference type="Proteomes" id="UP001608902"/>
    </source>
</evidence>
<feature type="region of interest" description="Disordered" evidence="1">
    <location>
        <begin position="120"/>
        <end position="160"/>
    </location>
</feature>
<accession>A0ABD6EKU4</accession>
<dbReference type="AlphaFoldDB" id="A0ABD6EKU4"/>
<dbReference type="EMBL" id="JBGFUD010002808">
    <property type="protein sequence ID" value="MFH4978041.1"/>
    <property type="molecule type" value="Genomic_DNA"/>
</dbReference>
<sequence length="342" mass="38429">MRAVVVESVLFDSLSMSQIDLRFGMQNPSGNINQQMYYQQQQGGTMNMGYSSISNQAQSQQQQQMMQNVPQTMTGPPSNLSSSPQVYGTSVQGMTPGRPYSNMGVPQQHEMALRGQMFMSGGGTPYPSSEPPSMAAAQQQPQTQVQQPTQQQQMQQGHTAVPGVSAVGYQRVADSSTDVRREEVRAIKPLNPPPYAPDILNNLDKYSVAVLAIIGRELVQELLFRTYTLMTVLSKAVDRRHQQQGVADAEQLLEYCQLLLSKIVEIRLRIEKSGRPKEIDVDDFIKMMADPSPPFKSPQQIEKEKTFEEKRRKLVRLSSALKRFDWMCNASDPRLLKKLDKL</sequence>
<feature type="compositionally biased region" description="Low complexity" evidence="1">
    <location>
        <begin position="138"/>
        <end position="156"/>
    </location>
</feature>
<evidence type="ECO:0000256" key="1">
    <source>
        <dbReference type="SAM" id="MobiDB-lite"/>
    </source>
</evidence>
<feature type="region of interest" description="Disordered" evidence="1">
    <location>
        <begin position="69"/>
        <end position="89"/>
    </location>
</feature>